<dbReference type="GO" id="GO:0004674">
    <property type="term" value="F:protein serine/threonine kinase activity"/>
    <property type="evidence" value="ECO:0007669"/>
    <property type="project" value="UniProtKB-KW"/>
</dbReference>
<dbReference type="STRING" id="269621.A0A238F684"/>
<dbReference type="InterPro" id="IPR017441">
    <property type="entry name" value="Protein_kinase_ATP_BS"/>
</dbReference>
<comment type="catalytic activity">
    <reaction evidence="10">
        <text>L-threonyl-[protein] + ATP = O-phospho-L-threonyl-[protein] + ADP + H(+)</text>
        <dbReference type="Rhea" id="RHEA:46608"/>
        <dbReference type="Rhea" id="RHEA-COMP:11060"/>
        <dbReference type="Rhea" id="RHEA-COMP:11605"/>
        <dbReference type="ChEBI" id="CHEBI:15378"/>
        <dbReference type="ChEBI" id="CHEBI:30013"/>
        <dbReference type="ChEBI" id="CHEBI:30616"/>
        <dbReference type="ChEBI" id="CHEBI:61977"/>
        <dbReference type="ChEBI" id="CHEBI:456216"/>
        <dbReference type="EC" id="2.7.11.1"/>
    </reaction>
</comment>
<dbReference type="InterPro" id="IPR008271">
    <property type="entry name" value="Ser/Thr_kinase_AS"/>
</dbReference>
<evidence type="ECO:0000256" key="9">
    <source>
        <dbReference type="ARBA" id="ARBA00022840"/>
    </source>
</evidence>
<feature type="compositionally biased region" description="Polar residues" evidence="13">
    <location>
        <begin position="557"/>
        <end position="574"/>
    </location>
</feature>
<feature type="region of interest" description="Disordered" evidence="13">
    <location>
        <begin position="405"/>
        <end position="475"/>
    </location>
</feature>
<dbReference type="InterPro" id="IPR000719">
    <property type="entry name" value="Prot_kinase_dom"/>
</dbReference>
<feature type="compositionally biased region" description="Low complexity" evidence="13">
    <location>
        <begin position="639"/>
        <end position="651"/>
    </location>
</feature>
<evidence type="ECO:0000256" key="5">
    <source>
        <dbReference type="ARBA" id="ARBA00022553"/>
    </source>
</evidence>
<dbReference type="Pfam" id="PF00069">
    <property type="entry name" value="Pkinase"/>
    <property type="match status" value="1"/>
</dbReference>
<feature type="binding site" evidence="12">
    <location>
        <position position="86"/>
    </location>
    <ligand>
        <name>ATP</name>
        <dbReference type="ChEBI" id="CHEBI:30616"/>
    </ligand>
</feature>
<sequence>MPSPSHGGRAGGASSSQPRASVTTNEKRHSRHETERRQEGTRERERDRDDPKFVGSWRIGKTIGKGSSGRVKIAKHKDTHQYSAIKIVPKPRAAARSTTKADKMLLGIEREIVIMKLIEHPNVLRLMDVWETPDDLYLIMEYVKGGELFDYLVSKGSLHADEALHYFQQIISGVDYCHRFNICHRDLKPENLLLDGDGNIKIADFGMAALERGGKLLETSCGSPHYASPEIVAGRNYHGASSDIWSCGIILFALLTGRLPFDDENIRNLLAKVKVGRFTMPAELSDDAKDLIKKMLEVDPEKRITMDEIQRHPWVTRIPPRSIHGAPPFVPPSIDSIDHPVASRREIDMEILTNLKTLWNGAAEEDIIQALLSSEKTWEKVFYCLLYKYRTRNLENFNMDDEEIYKPPKKADREKRQHVVASDASPNRSRRSRSSSSNIAAGASSDGKRPSKPANVASTAAPVVARPAPPVPNVAARAIDPSSATAMTAPAATLAGPSAHNPRGPRPLPSAPNSTTPSANRVPQIQLQHATPETGTPSASKPPQSPGWESVAPSPSPLANPTFKSSLDTGTDASNAPAVSLVQPSNSSRIVEMYDGAALAASAAPPVLPIAIPQTGDAAMQQFFYDLVGHLQTISLHGSLPSSPVSSPPTSHRQSFLSATSNAGPVVTAQQSAHTRRRSYAGDQFEDAEEDESDTANSVTGYSPFMAGSEFHVGDTIRSRDGATSPAMSMSTNASSPQRTSHQMPLGRPRFNVRGSSRGPASDGSRPSSSRVASSYIEDKENTRMAPQRNSAPPPLAPRPGVQQKMSAQDQRYALKGLAIQSVAFDFEMIERPESPTALLKLSQQQKKLKADKKHHRSAPAVGFSPVVGISGGSPSSPKQSWFAGLFHWKQLSYTLLSTEDTNSTRSMCKRILESIGVIVLLANEGGSSILKCRFAGDGLRESHGSAGALKAVKFRVEFSRHGHHSSPSMAPPSPNPNHDRTLYPTVVTLVMEKGAHTTFKATYNRLRSAWELDAPSSAGGGLRLIPSPLPSPAIGIMRSPLLA</sequence>
<feature type="compositionally biased region" description="Low complexity" evidence="13">
    <location>
        <begin position="456"/>
        <end position="466"/>
    </location>
</feature>
<evidence type="ECO:0000259" key="14">
    <source>
        <dbReference type="PROSITE" id="PS50011"/>
    </source>
</evidence>
<evidence type="ECO:0000256" key="11">
    <source>
        <dbReference type="ARBA" id="ARBA00048679"/>
    </source>
</evidence>
<dbReference type="EC" id="2.7.11.1" evidence="3"/>
<evidence type="ECO:0000256" key="2">
    <source>
        <dbReference type="ARBA" id="ARBA00010791"/>
    </source>
</evidence>
<feature type="compositionally biased region" description="Polar residues" evidence="13">
    <location>
        <begin position="726"/>
        <end position="743"/>
    </location>
</feature>
<keyword evidence="5" id="KW-0597">Phosphoprotein</keyword>
<reference evidence="16" key="1">
    <citation type="submission" date="2016-09" db="EMBL/GenBank/DDBJ databases">
        <authorList>
            <person name="Jeantristanb JTB J.-T."/>
            <person name="Ricardo R."/>
        </authorList>
    </citation>
    <scope>NUCLEOTIDE SEQUENCE [LARGE SCALE GENOMIC DNA]</scope>
</reference>
<evidence type="ECO:0000313" key="16">
    <source>
        <dbReference type="Proteomes" id="UP000198372"/>
    </source>
</evidence>
<comment type="similarity">
    <text evidence="2">Belongs to the protein kinase superfamily. CAMK Ser/Thr protein kinase family. NIM1 subfamily.</text>
</comment>
<organism evidence="15 16">
    <name type="scientific">Microbotryum intermedium</name>
    <dbReference type="NCBI Taxonomy" id="269621"/>
    <lineage>
        <taxon>Eukaryota</taxon>
        <taxon>Fungi</taxon>
        <taxon>Dikarya</taxon>
        <taxon>Basidiomycota</taxon>
        <taxon>Pucciniomycotina</taxon>
        <taxon>Microbotryomycetes</taxon>
        <taxon>Microbotryales</taxon>
        <taxon>Microbotryaceae</taxon>
        <taxon>Microbotryum</taxon>
    </lineage>
</organism>
<proteinExistence type="inferred from homology"/>
<dbReference type="AlphaFoldDB" id="A0A238F684"/>
<dbReference type="GO" id="GO:0005524">
    <property type="term" value="F:ATP binding"/>
    <property type="evidence" value="ECO:0007669"/>
    <property type="project" value="UniProtKB-UniRule"/>
</dbReference>
<evidence type="ECO:0000313" key="15">
    <source>
        <dbReference type="EMBL" id="SCV67531.1"/>
    </source>
</evidence>
<evidence type="ECO:0000256" key="10">
    <source>
        <dbReference type="ARBA" id="ARBA00047899"/>
    </source>
</evidence>
<keyword evidence="7 12" id="KW-0547">Nucleotide-binding</keyword>
<gene>
    <name evidence="15" type="ORF">BQ2448_5142</name>
</gene>
<name>A0A238F684_9BASI</name>
<feature type="domain" description="Protein kinase" evidence="14">
    <location>
        <begin position="57"/>
        <end position="315"/>
    </location>
</feature>
<feature type="compositionally biased region" description="Basic and acidic residues" evidence="13">
    <location>
        <begin position="32"/>
        <end position="52"/>
    </location>
</feature>
<keyword evidence="6" id="KW-0808">Transferase</keyword>
<evidence type="ECO:0000256" key="3">
    <source>
        <dbReference type="ARBA" id="ARBA00012513"/>
    </source>
</evidence>
<dbReference type="PANTHER" id="PTHR24346:SF82">
    <property type="entry name" value="KP78A-RELATED"/>
    <property type="match status" value="1"/>
</dbReference>
<feature type="compositionally biased region" description="Low complexity" evidence="13">
    <location>
        <begin position="434"/>
        <end position="445"/>
    </location>
</feature>
<dbReference type="PROSITE" id="PS00108">
    <property type="entry name" value="PROTEIN_KINASE_ST"/>
    <property type="match status" value="1"/>
</dbReference>
<keyword evidence="16" id="KW-1185">Reference proteome</keyword>
<dbReference type="GO" id="GO:0005935">
    <property type="term" value="C:cellular bud neck"/>
    <property type="evidence" value="ECO:0007669"/>
    <property type="project" value="UniProtKB-SubCell"/>
</dbReference>
<dbReference type="InterPro" id="IPR011009">
    <property type="entry name" value="Kinase-like_dom_sf"/>
</dbReference>
<dbReference type="PROSITE" id="PS50011">
    <property type="entry name" value="PROTEIN_KINASE_DOM"/>
    <property type="match status" value="1"/>
</dbReference>
<comment type="subcellular location">
    <subcellularLocation>
        <location evidence="1">Bud neck</location>
    </subcellularLocation>
</comment>
<accession>A0A238F684</accession>
<dbReference type="CDD" id="cd14081">
    <property type="entry name" value="STKc_BRSK1_2"/>
    <property type="match status" value="1"/>
</dbReference>
<evidence type="ECO:0000256" key="4">
    <source>
        <dbReference type="ARBA" id="ARBA00022527"/>
    </source>
</evidence>
<evidence type="ECO:0000256" key="8">
    <source>
        <dbReference type="ARBA" id="ARBA00022777"/>
    </source>
</evidence>
<comment type="catalytic activity">
    <reaction evidence="11">
        <text>L-seryl-[protein] + ATP = O-phospho-L-seryl-[protein] + ADP + H(+)</text>
        <dbReference type="Rhea" id="RHEA:17989"/>
        <dbReference type="Rhea" id="RHEA-COMP:9863"/>
        <dbReference type="Rhea" id="RHEA-COMP:11604"/>
        <dbReference type="ChEBI" id="CHEBI:15378"/>
        <dbReference type="ChEBI" id="CHEBI:29999"/>
        <dbReference type="ChEBI" id="CHEBI:30616"/>
        <dbReference type="ChEBI" id="CHEBI:83421"/>
        <dbReference type="ChEBI" id="CHEBI:456216"/>
        <dbReference type="EC" id="2.7.11.1"/>
    </reaction>
</comment>
<feature type="compositionally biased region" description="Low complexity" evidence="13">
    <location>
        <begin position="1"/>
        <end position="21"/>
    </location>
</feature>
<dbReference type="Gene3D" id="1.10.510.10">
    <property type="entry name" value="Transferase(Phosphotransferase) domain 1"/>
    <property type="match status" value="1"/>
</dbReference>
<keyword evidence="9 12" id="KW-0067">ATP-binding</keyword>
<feature type="compositionally biased region" description="Low complexity" evidence="13">
    <location>
        <begin position="754"/>
        <end position="775"/>
    </location>
</feature>
<feature type="compositionally biased region" description="Basic and acidic residues" evidence="13">
    <location>
        <begin position="405"/>
        <end position="417"/>
    </location>
</feature>
<evidence type="ECO:0000256" key="6">
    <source>
        <dbReference type="ARBA" id="ARBA00022679"/>
    </source>
</evidence>
<feature type="region of interest" description="Disordered" evidence="13">
    <location>
        <begin position="639"/>
        <end position="809"/>
    </location>
</feature>
<dbReference type="EMBL" id="FMSP01000002">
    <property type="protein sequence ID" value="SCV67531.1"/>
    <property type="molecule type" value="Genomic_DNA"/>
</dbReference>
<evidence type="ECO:0000256" key="7">
    <source>
        <dbReference type="ARBA" id="ARBA00022741"/>
    </source>
</evidence>
<keyword evidence="4" id="KW-0723">Serine/threonine-protein kinase</keyword>
<feature type="compositionally biased region" description="Basic and acidic residues" evidence="13">
    <location>
        <begin position="712"/>
        <end position="721"/>
    </location>
</feature>
<evidence type="ECO:0000256" key="12">
    <source>
        <dbReference type="PROSITE-ProRule" id="PRU10141"/>
    </source>
</evidence>
<feature type="region of interest" description="Disordered" evidence="13">
    <location>
        <begin position="1"/>
        <end position="59"/>
    </location>
</feature>
<feature type="region of interest" description="Disordered" evidence="13">
    <location>
        <begin position="494"/>
        <end position="579"/>
    </location>
</feature>
<feature type="compositionally biased region" description="Acidic residues" evidence="13">
    <location>
        <begin position="684"/>
        <end position="694"/>
    </location>
</feature>
<dbReference type="SMART" id="SM00220">
    <property type="entry name" value="S_TKc"/>
    <property type="match status" value="1"/>
</dbReference>
<keyword evidence="8" id="KW-0418">Kinase</keyword>
<dbReference type="PROSITE" id="PS00107">
    <property type="entry name" value="PROTEIN_KINASE_ATP"/>
    <property type="match status" value="1"/>
</dbReference>
<dbReference type="GO" id="GO:0035556">
    <property type="term" value="P:intracellular signal transduction"/>
    <property type="evidence" value="ECO:0007669"/>
    <property type="project" value="TreeGrafter"/>
</dbReference>
<feature type="compositionally biased region" description="Polar residues" evidence="13">
    <location>
        <begin position="511"/>
        <end position="542"/>
    </location>
</feature>
<dbReference type="OrthoDB" id="193931at2759"/>
<dbReference type="PANTHER" id="PTHR24346">
    <property type="entry name" value="MAP/MICROTUBULE AFFINITY-REGULATING KINASE"/>
    <property type="match status" value="1"/>
</dbReference>
<dbReference type="GO" id="GO:0005940">
    <property type="term" value="C:septin ring"/>
    <property type="evidence" value="ECO:0007669"/>
    <property type="project" value="UniProtKB-ARBA"/>
</dbReference>
<dbReference type="FunFam" id="1.10.510.10:FF:000394">
    <property type="entry name" value="Serine/threonine-protein kinase HSL1"/>
    <property type="match status" value="1"/>
</dbReference>
<evidence type="ECO:0000256" key="13">
    <source>
        <dbReference type="SAM" id="MobiDB-lite"/>
    </source>
</evidence>
<feature type="compositionally biased region" description="Polar residues" evidence="13">
    <location>
        <begin position="652"/>
        <end position="673"/>
    </location>
</feature>
<protein>
    <recommendedName>
        <fullName evidence="3">non-specific serine/threonine protein kinase</fullName>
        <ecNumber evidence="3">2.7.11.1</ecNumber>
    </recommendedName>
</protein>
<evidence type="ECO:0000256" key="1">
    <source>
        <dbReference type="ARBA" id="ARBA00004266"/>
    </source>
</evidence>
<dbReference type="SUPFAM" id="SSF56112">
    <property type="entry name" value="Protein kinase-like (PK-like)"/>
    <property type="match status" value="1"/>
</dbReference>
<dbReference type="Proteomes" id="UP000198372">
    <property type="component" value="Unassembled WGS sequence"/>
</dbReference>